<name>A0A0D5C5W2_9ARCH</name>
<dbReference type="Proteomes" id="UP000032408">
    <property type="component" value="Chromosome"/>
</dbReference>
<protein>
    <recommendedName>
        <fullName evidence="4">GOLD domain-containing protein</fullName>
    </recommendedName>
</protein>
<keyword evidence="1" id="KW-0812">Transmembrane</keyword>
<feature type="transmembrane region" description="Helical" evidence="1">
    <location>
        <begin position="135"/>
        <end position="155"/>
    </location>
</feature>
<keyword evidence="3" id="KW-1185">Reference proteome</keyword>
<accession>A0A0D5C5W2</accession>
<gene>
    <name evidence="2" type="ORF">NADRNF5_2104</name>
</gene>
<keyword evidence="1" id="KW-0472">Membrane</keyword>
<dbReference type="EMBL" id="CP011070">
    <property type="protein sequence ID" value="AJW71777.1"/>
    <property type="molecule type" value="Genomic_DNA"/>
</dbReference>
<evidence type="ECO:0000256" key="1">
    <source>
        <dbReference type="SAM" id="Phobius"/>
    </source>
</evidence>
<keyword evidence="1" id="KW-1133">Transmembrane helix</keyword>
<proteinExistence type="predicted"/>
<sequence>MNSQYGEMKVSPLIVSLMLVIIGMVWVTGVFYETEKTHDLILLKESDSFELKSEFLGEGIGYYKMYMPEFSGETIFVQILDTKNNIIQEEKIQTKLSVGYFDFNDDGTHILKITNISNNSINLETEFGDTNSQNMLLPGIMILVGSVIMMITLYFKIKNYRIEQPEENIS</sequence>
<evidence type="ECO:0000313" key="2">
    <source>
        <dbReference type="EMBL" id="AJW71777.1"/>
    </source>
</evidence>
<reference evidence="2 3" key="2">
    <citation type="journal article" date="2016" name="ISME J.">
        <title>Physiological and genomic characterization of two novel marine thaumarchaeal strains indicates niche differentiation.</title>
        <authorList>
            <person name="Bayer B."/>
            <person name="Vojvoda J."/>
            <person name="Offre P."/>
            <person name="Alves R.J."/>
            <person name="Elisabeth N.H."/>
            <person name="Garcia J.A."/>
            <person name="Volland J.M."/>
            <person name="Srivastava A."/>
            <person name="Schleper C."/>
            <person name="Herndl G.J."/>
        </authorList>
    </citation>
    <scope>NUCLEOTIDE SEQUENCE [LARGE SCALE GENOMIC DNA]</scope>
    <source>
        <strain evidence="2 3">NF5</strain>
    </source>
</reference>
<dbReference type="AlphaFoldDB" id="A0A0D5C5W2"/>
<dbReference type="HOGENOM" id="CLU_1623390_0_0_2"/>
<reference evidence="3" key="1">
    <citation type="submission" date="2015-03" db="EMBL/GenBank/DDBJ databases">
        <title>Characterization of two novel Thaumarchaeota isolated from the Northern Adriatic Sea.</title>
        <authorList>
            <person name="Bayer B."/>
            <person name="Vojvoda J."/>
            <person name="Offre P."/>
            <person name="Srivastava A."/>
            <person name="Elisabeth N."/>
            <person name="Garcia J.A.L."/>
            <person name="Schleper C."/>
            <person name="Herndl G.J."/>
        </authorList>
    </citation>
    <scope>NUCLEOTIDE SEQUENCE [LARGE SCALE GENOMIC DNA]</scope>
    <source>
        <strain evidence="3">NF5</strain>
    </source>
</reference>
<feature type="transmembrane region" description="Helical" evidence="1">
    <location>
        <begin position="12"/>
        <end position="32"/>
    </location>
</feature>
<dbReference type="KEGG" id="nin:NADRNF5_2104"/>
<organism evidence="2 3">
    <name type="scientific">Nitrosopumilus adriaticus</name>
    <dbReference type="NCBI Taxonomy" id="1580092"/>
    <lineage>
        <taxon>Archaea</taxon>
        <taxon>Nitrososphaerota</taxon>
        <taxon>Nitrososphaeria</taxon>
        <taxon>Nitrosopumilales</taxon>
        <taxon>Nitrosopumilaceae</taxon>
        <taxon>Nitrosopumilus</taxon>
    </lineage>
</organism>
<evidence type="ECO:0008006" key="4">
    <source>
        <dbReference type="Google" id="ProtNLM"/>
    </source>
</evidence>
<evidence type="ECO:0000313" key="3">
    <source>
        <dbReference type="Proteomes" id="UP000032408"/>
    </source>
</evidence>